<keyword evidence="3" id="KW-0547">Nucleotide-binding</keyword>
<keyword evidence="5" id="KW-0067">ATP-binding</keyword>
<gene>
    <name evidence="8" type="ORF">UFOPK3797_00295</name>
    <name evidence="7" type="ORF">UFOPK4028_00592</name>
</gene>
<dbReference type="SUPFAM" id="SSF53613">
    <property type="entry name" value="Ribokinase-like"/>
    <property type="match status" value="1"/>
</dbReference>
<sequence length="320" mass="33711">MIVLTPNPCFDEIILVPELQAGNVHRALKNETSAGGKGINVVRAVSSLGGKPTLILMLPKIQSDLYKSLLVSENIKANFLEIEGQVRKAIIINQESSPAITVINGKGPKIEAKAWDDYCALAAASTKPGDLVLLMGSMPTGIPENGIDLLATAIKNVGGQILVDTSPASFSASSKVILDFITPNLEEAEALITGNSGNLFVVDDTNVPERAMIAAAKLQGKVAANVFITAGKHGCAFNNGTQSWFLPGYKIEDSQYKSAVGAGDSFVAGLATYLESKGDTIDWKDCASFAMATATASCETFLAGGVDVNRVNEIFNSRSR</sequence>
<organism evidence="7">
    <name type="scientific">freshwater metagenome</name>
    <dbReference type="NCBI Taxonomy" id="449393"/>
    <lineage>
        <taxon>unclassified sequences</taxon>
        <taxon>metagenomes</taxon>
        <taxon>ecological metagenomes</taxon>
    </lineage>
</organism>
<dbReference type="Gene3D" id="3.40.1190.20">
    <property type="match status" value="1"/>
</dbReference>
<evidence type="ECO:0000256" key="1">
    <source>
        <dbReference type="ARBA" id="ARBA00010688"/>
    </source>
</evidence>
<dbReference type="EMBL" id="CAESAC010000073">
    <property type="protein sequence ID" value="CAB4336693.1"/>
    <property type="molecule type" value="Genomic_DNA"/>
</dbReference>
<dbReference type="InterPro" id="IPR002139">
    <property type="entry name" value="Ribo/fructo_kinase"/>
</dbReference>
<name>A0A6J5ZAU4_9ZZZZ</name>
<dbReference type="InterPro" id="IPR029056">
    <property type="entry name" value="Ribokinase-like"/>
</dbReference>
<evidence type="ECO:0000256" key="5">
    <source>
        <dbReference type="ARBA" id="ARBA00022840"/>
    </source>
</evidence>
<dbReference type="EMBL" id="CAFBNN010000021">
    <property type="protein sequence ID" value="CAB4947343.1"/>
    <property type="molecule type" value="Genomic_DNA"/>
</dbReference>
<dbReference type="PANTHER" id="PTHR46566">
    <property type="entry name" value="1-PHOSPHOFRUCTOKINASE-RELATED"/>
    <property type="match status" value="1"/>
</dbReference>
<evidence type="ECO:0000256" key="4">
    <source>
        <dbReference type="ARBA" id="ARBA00022777"/>
    </source>
</evidence>
<dbReference type="GO" id="GO:0005829">
    <property type="term" value="C:cytosol"/>
    <property type="evidence" value="ECO:0007669"/>
    <property type="project" value="TreeGrafter"/>
</dbReference>
<dbReference type="GO" id="GO:0005524">
    <property type="term" value="F:ATP binding"/>
    <property type="evidence" value="ECO:0007669"/>
    <property type="project" value="UniProtKB-KW"/>
</dbReference>
<feature type="domain" description="Carbohydrate kinase PfkB" evidence="6">
    <location>
        <begin position="8"/>
        <end position="301"/>
    </location>
</feature>
<dbReference type="Pfam" id="PF00294">
    <property type="entry name" value="PfkB"/>
    <property type="match status" value="1"/>
</dbReference>
<dbReference type="PANTHER" id="PTHR46566:SF1">
    <property type="entry name" value="1-PHOSPHOFRUCTOKINASE"/>
    <property type="match status" value="1"/>
</dbReference>
<evidence type="ECO:0000313" key="7">
    <source>
        <dbReference type="EMBL" id="CAB4336693.1"/>
    </source>
</evidence>
<evidence type="ECO:0000256" key="2">
    <source>
        <dbReference type="ARBA" id="ARBA00022679"/>
    </source>
</evidence>
<evidence type="ECO:0000256" key="3">
    <source>
        <dbReference type="ARBA" id="ARBA00022741"/>
    </source>
</evidence>
<comment type="similarity">
    <text evidence="1">Belongs to the carbohydrate kinase PfkB family.</text>
</comment>
<dbReference type="PRINTS" id="PR00990">
    <property type="entry name" value="RIBOKINASE"/>
</dbReference>
<keyword evidence="4" id="KW-0418">Kinase</keyword>
<evidence type="ECO:0000313" key="8">
    <source>
        <dbReference type="EMBL" id="CAB4947343.1"/>
    </source>
</evidence>
<accession>A0A6J5ZAU4</accession>
<dbReference type="InterPro" id="IPR017583">
    <property type="entry name" value="Tagatose/fructose_Pkinase"/>
</dbReference>
<dbReference type="InterPro" id="IPR011611">
    <property type="entry name" value="PfkB_dom"/>
</dbReference>
<proteinExistence type="inferred from homology"/>
<keyword evidence="2" id="KW-0808">Transferase</keyword>
<dbReference type="PIRSF" id="PIRSF000535">
    <property type="entry name" value="1PFK/6PFK/LacC"/>
    <property type="match status" value="1"/>
</dbReference>
<protein>
    <submittedName>
        <fullName evidence="7">Unannotated protein</fullName>
    </submittedName>
</protein>
<reference evidence="7" key="1">
    <citation type="submission" date="2020-05" db="EMBL/GenBank/DDBJ databases">
        <authorList>
            <person name="Chiriac C."/>
            <person name="Salcher M."/>
            <person name="Ghai R."/>
            <person name="Kavagutti S V."/>
        </authorList>
    </citation>
    <scope>NUCLEOTIDE SEQUENCE</scope>
</reference>
<evidence type="ECO:0000259" key="6">
    <source>
        <dbReference type="Pfam" id="PF00294"/>
    </source>
</evidence>
<dbReference type="AlphaFoldDB" id="A0A6J5ZAU4"/>
<dbReference type="GO" id="GO:0008443">
    <property type="term" value="F:phosphofructokinase activity"/>
    <property type="evidence" value="ECO:0007669"/>
    <property type="project" value="TreeGrafter"/>
</dbReference>